<proteinExistence type="predicted"/>
<dbReference type="SUPFAM" id="SSF53448">
    <property type="entry name" value="Nucleotide-diphospho-sugar transferases"/>
    <property type="match status" value="1"/>
</dbReference>
<dbReference type="AlphaFoldDB" id="A0A388KQS3"/>
<evidence type="ECO:0000259" key="2">
    <source>
        <dbReference type="Pfam" id="PF00535"/>
    </source>
</evidence>
<gene>
    <name evidence="3" type="ORF">CBR_g12000</name>
</gene>
<dbReference type="STRING" id="69332.A0A388KQS3"/>
<dbReference type="GO" id="GO:0005789">
    <property type="term" value="C:endoplasmic reticulum membrane"/>
    <property type="evidence" value="ECO:0007669"/>
    <property type="project" value="TreeGrafter"/>
</dbReference>
<evidence type="ECO:0000313" key="4">
    <source>
        <dbReference type="Proteomes" id="UP000265515"/>
    </source>
</evidence>
<name>A0A388KQS3_CHABU</name>
<dbReference type="PANTHER" id="PTHR10859:SF91">
    <property type="entry name" value="DOLICHYL-PHOSPHATE BETA-GLUCOSYLTRANSFERASE"/>
    <property type="match status" value="1"/>
</dbReference>
<reference evidence="3 4" key="1">
    <citation type="journal article" date="2018" name="Cell">
        <title>The Chara Genome: Secondary Complexity and Implications for Plant Terrestrialization.</title>
        <authorList>
            <person name="Nishiyama T."/>
            <person name="Sakayama H."/>
            <person name="Vries J.D."/>
            <person name="Buschmann H."/>
            <person name="Saint-Marcoux D."/>
            <person name="Ullrich K.K."/>
            <person name="Haas F.B."/>
            <person name="Vanderstraeten L."/>
            <person name="Becker D."/>
            <person name="Lang D."/>
            <person name="Vosolsobe S."/>
            <person name="Rombauts S."/>
            <person name="Wilhelmsson P.K.I."/>
            <person name="Janitza P."/>
            <person name="Kern R."/>
            <person name="Heyl A."/>
            <person name="Rumpler F."/>
            <person name="Villalobos L.I.A.C."/>
            <person name="Clay J.M."/>
            <person name="Skokan R."/>
            <person name="Toyoda A."/>
            <person name="Suzuki Y."/>
            <person name="Kagoshima H."/>
            <person name="Schijlen E."/>
            <person name="Tajeshwar N."/>
            <person name="Catarino B."/>
            <person name="Hetherington A.J."/>
            <person name="Saltykova A."/>
            <person name="Bonnot C."/>
            <person name="Breuninger H."/>
            <person name="Symeonidi A."/>
            <person name="Radhakrishnan G.V."/>
            <person name="Van Nieuwerburgh F."/>
            <person name="Deforce D."/>
            <person name="Chang C."/>
            <person name="Karol K.G."/>
            <person name="Hedrich R."/>
            <person name="Ulvskov P."/>
            <person name="Glockner G."/>
            <person name="Delwiche C.F."/>
            <person name="Petrasek J."/>
            <person name="Van de Peer Y."/>
            <person name="Friml J."/>
            <person name="Beilby M."/>
            <person name="Dolan L."/>
            <person name="Kohara Y."/>
            <person name="Sugano S."/>
            <person name="Fujiyama A."/>
            <person name="Delaux P.-M."/>
            <person name="Quint M."/>
            <person name="TheiBen G."/>
            <person name="Hagemann M."/>
            <person name="Harholt J."/>
            <person name="Dunand C."/>
            <person name="Zachgo S."/>
            <person name="Langdale J."/>
            <person name="Maumus F."/>
            <person name="Straeten D.V.D."/>
            <person name="Gould S.B."/>
            <person name="Rensing S.A."/>
        </authorList>
    </citation>
    <scope>NUCLEOTIDE SEQUENCE [LARGE SCALE GENOMIC DNA]</scope>
    <source>
        <strain evidence="3 4">S276</strain>
    </source>
</reference>
<dbReference type="Proteomes" id="UP000265515">
    <property type="component" value="Unassembled WGS sequence"/>
</dbReference>
<protein>
    <recommendedName>
        <fullName evidence="2">Glycosyltransferase 2-like domain-containing protein</fullName>
    </recommendedName>
</protein>
<dbReference type="Gramene" id="GBG72421">
    <property type="protein sequence ID" value="GBG72421"/>
    <property type="gene ID" value="CBR_g12000"/>
</dbReference>
<dbReference type="InterPro" id="IPR029044">
    <property type="entry name" value="Nucleotide-diphossugar_trans"/>
</dbReference>
<feature type="chain" id="PRO_5017180564" description="Glycosyltransferase 2-like domain-containing protein" evidence="1">
    <location>
        <begin position="21"/>
        <end position="230"/>
    </location>
</feature>
<evidence type="ECO:0000313" key="3">
    <source>
        <dbReference type="EMBL" id="GBG72421.1"/>
    </source>
</evidence>
<dbReference type="OrthoDB" id="3784at2759"/>
<dbReference type="EMBL" id="BFEA01000165">
    <property type="protein sequence ID" value="GBG72421.1"/>
    <property type="molecule type" value="Genomic_DNA"/>
</dbReference>
<organism evidence="3 4">
    <name type="scientific">Chara braunii</name>
    <name type="common">Braun's stonewort</name>
    <dbReference type="NCBI Taxonomy" id="69332"/>
    <lineage>
        <taxon>Eukaryota</taxon>
        <taxon>Viridiplantae</taxon>
        <taxon>Streptophyta</taxon>
        <taxon>Charophyceae</taxon>
        <taxon>Charales</taxon>
        <taxon>Characeae</taxon>
        <taxon>Chara</taxon>
    </lineage>
</organism>
<dbReference type="Pfam" id="PF00535">
    <property type="entry name" value="Glycos_transf_2"/>
    <property type="match status" value="1"/>
</dbReference>
<sequence length="230" mass="25469">MTVGIMVGLTLSVVWLSSYAFEWLSQLDDARRLATEGYLEDCNSLAKVPLPSMFEPATKYLSIIIPAFNEEDRLPNFLDETMSYLRKRAARERSFTYEIILVDDGSRDGTSAVGFSYVKKYSIDVFRVIRQRNRGKGAAVRKGMQCARGELLLMVDADGATKLPDFEKLESQAFDLMSRRSALSGGGSITSAGSYWRSEEDQAVAGAGAVSYTHLDVYNQTLAIECPPPC</sequence>
<keyword evidence="4" id="KW-1185">Reference proteome</keyword>
<dbReference type="PANTHER" id="PTHR10859">
    <property type="entry name" value="GLYCOSYL TRANSFERASE"/>
    <property type="match status" value="1"/>
</dbReference>
<accession>A0A388KQS3</accession>
<dbReference type="Gene3D" id="3.90.550.10">
    <property type="entry name" value="Spore Coat Polysaccharide Biosynthesis Protein SpsA, Chain A"/>
    <property type="match status" value="1"/>
</dbReference>
<evidence type="ECO:0000256" key="1">
    <source>
        <dbReference type="SAM" id="SignalP"/>
    </source>
</evidence>
<feature type="domain" description="Glycosyltransferase 2-like" evidence="2">
    <location>
        <begin position="62"/>
        <end position="169"/>
    </location>
</feature>
<dbReference type="InterPro" id="IPR001173">
    <property type="entry name" value="Glyco_trans_2-like"/>
</dbReference>
<dbReference type="GO" id="GO:0006487">
    <property type="term" value="P:protein N-linked glycosylation"/>
    <property type="evidence" value="ECO:0007669"/>
    <property type="project" value="TreeGrafter"/>
</dbReference>
<feature type="signal peptide" evidence="1">
    <location>
        <begin position="1"/>
        <end position="20"/>
    </location>
</feature>
<keyword evidence="1" id="KW-0732">Signal</keyword>
<comment type="caution">
    <text evidence="3">The sequence shown here is derived from an EMBL/GenBank/DDBJ whole genome shotgun (WGS) entry which is preliminary data.</text>
</comment>